<proteinExistence type="predicted"/>
<evidence type="ECO:0000313" key="3">
    <source>
        <dbReference type="Proteomes" id="UP000037564"/>
    </source>
</evidence>
<accession>A0A0B0VSB9</accession>
<gene>
    <name evidence="2" type="ORF">WR15_26165</name>
</gene>
<organism evidence="2 3">
    <name type="scientific">Escherichia coli</name>
    <dbReference type="NCBI Taxonomy" id="562"/>
    <lineage>
        <taxon>Bacteria</taxon>
        <taxon>Pseudomonadati</taxon>
        <taxon>Pseudomonadota</taxon>
        <taxon>Gammaproteobacteria</taxon>
        <taxon>Enterobacterales</taxon>
        <taxon>Enterobacteriaceae</taxon>
        <taxon>Escherichia</taxon>
    </lineage>
</organism>
<dbReference type="InterPro" id="IPR053728">
    <property type="entry name" value="Alginate_Permeability_Chnl"/>
</dbReference>
<comment type="caution">
    <text evidence="2">The sequence shown here is derived from an EMBL/GenBank/DDBJ whole genome shotgun (WGS) entry which is preliminary data.</text>
</comment>
<dbReference type="Pfam" id="PF13372">
    <property type="entry name" value="Alginate_exp"/>
    <property type="match status" value="1"/>
</dbReference>
<reference evidence="2 3" key="1">
    <citation type="submission" date="2015-07" db="EMBL/GenBank/DDBJ databases">
        <title>Genome sequences of 64 non-O157:H7 Shiga toxin-producing Escherichia coli strains.</title>
        <authorList>
            <person name="Gonzalez-Escalona N."/>
            <person name="Toro M."/>
            <person name="Timme R."/>
            <person name="Payne J."/>
        </authorList>
    </citation>
    <scope>NUCLEOTIDE SEQUENCE [LARGE SCALE GENOMIC DNA]</scope>
    <source>
        <strain evidence="2 3">CFSAN026843</strain>
    </source>
</reference>
<name>A0A0B0VSB9_ECOLX</name>
<dbReference type="EMBL" id="LGZN01000096">
    <property type="protein sequence ID" value="KNF62339.1"/>
    <property type="molecule type" value="Genomic_DNA"/>
</dbReference>
<dbReference type="PATRIC" id="fig|562.7396.peg.5707"/>
<dbReference type="InterPro" id="IPR025388">
    <property type="entry name" value="Alginate_export_dom"/>
</dbReference>
<evidence type="ECO:0000259" key="1">
    <source>
        <dbReference type="Pfam" id="PF13372"/>
    </source>
</evidence>
<dbReference type="Gene3D" id="2.40.160.100">
    <property type="match status" value="1"/>
</dbReference>
<sequence>MFRNGSGRFCGYFLLFFVCGVVPVQASESVDNELFRPKKNSLSGDRSNREQLIRFHSTMKLEGESWRNRTLRKGQKQENRHEFEPQYRLRIEIARKSSLYGVAEAELKNKTRRDSGKPEEHKTRLELTQGYIGGSLREVGAEIRAGRWLYRDVREWLFDENLDGIWGRWKKDDWQVEMVAGRVNYWQRDLLDDTTRNKNVISVQSAFLQYSVEKDWDTGIYFAVNKNTHDVYERQSFYGIRSHSTSDTGWRHWLEVGGMYAEKSEKKYQGRVIDAGLTWIHNSPSRSRFTLGYAIASKKYHQTGLQSNEASFGGNTKFSIYGNTLSPELTNIRILTVGTGMDISPSSSLDLVYHYYRQSDRDFLSSHDPDLKSRYDNSSTLDLGSEIDLIWGYEFSKNIKTELLLGMFMPSERFRASSTENSPRSSPAYSVGLEVEIKI</sequence>
<dbReference type="AlphaFoldDB" id="A0A0B0VSB9"/>
<protein>
    <recommendedName>
        <fullName evidence="1">Alginate export domain-containing protein</fullName>
    </recommendedName>
</protein>
<feature type="domain" description="Alginate export" evidence="1">
    <location>
        <begin position="59"/>
        <end position="424"/>
    </location>
</feature>
<dbReference type="RefSeq" id="WP_000489501.1">
    <property type="nucleotide sequence ID" value="NZ_BFZV01000127.1"/>
</dbReference>
<evidence type="ECO:0000313" key="2">
    <source>
        <dbReference type="EMBL" id="KNF62339.1"/>
    </source>
</evidence>
<dbReference type="Proteomes" id="UP000037564">
    <property type="component" value="Unassembled WGS sequence"/>
</dbReference>